<reference evidence="1" key="1">
    <citation type="submission" date="2020-07" db="EMBL/GenBank/DDBJ databases">
        <authorList>
            <person name="Pettersson B.M.F."/>
            <person name="Behra P.R.K."/>
            <person name="Ramesh M."/>
            <person name="Das S."/>
            <person name="Dasgupta S."/>
            <person name="Kirsebom L.A."/>
        </authorList>
    </citation>
    <scope>NUCLEOTIDE SEQUENCE</scope>
    <source>
        <strain evidence="1">DSM 44203</strain>
    </source>
</reference>
<proteinExistence type="predicted"/>
<evidence type="ECO:0000313" key="1">
    <source>
        <dbReference type="EMBL" id="MCV7022452.1"/>
    </source>
</evidence>
<dbReference type="EMBL" id="JACKTI010000019">
    <property type="protein sequence ID" value="MCV7022452.1"/>
    <property type="molecule type" value="Genomic_DNA"/>
</dbReference>
<dbReference type="AlphaFoldDB" id="A0AAW5SGK1"/>
<dbReference type="Proteomes" id="UP001207528">
    <property type="component" value="Unassembled WGS sequence"/>
</dbReference>
<evidence type="ECO:0000313" key="2">
    <source>
        <dbReference type="Proteomes" id="UP001207528"/>
    </source>
</evidence>
<reference evidence="1" key="2">
    <citation type="journal article" date="2022" name="BMC Genomics">
        <title>Comparative genome analysis of mycobacteria focusing on tRNA and non-coding RNA.</title>
        <authorList>
            <person name="Behra P.R.K."/>
            <person name="Pettersson B.M.F."/>
            <person name="Ramesh M."/>
            <person name="Das S."/>
            <person name="Dasgupta S."/>
            <person name="Kirsebom L.A."/>
        </authorList>
    </citation>
    <scope>NUCLEOTIDE SEQUENCE</scope>
    <source>
        <strain evidence="1">DSM 44203</strain>
    </source>
</reference>
<sequence length="107" mass="11488">MKLQDSIADARHSMESLTPIGLEQACQRMHDLAGVNVHTYLPAPTPELTSELAAAAEDAHAAAHMCLSAAAGSRNAYDGEFKSSIEQAERQLVHAQELVNVALLHDQ</sequence>
<name>A0AAW5SGK1_MYCNV</name>
<comment type="caution">
    <text evidence="1">The sequence shown here is derived from an EMBL/GenBank/DDBJ whole genome shotgun (WGS) entry which is preliminary data.</text>
</comment>
<accession>A0AAW5SGK1</accession>
<dbReference type="RefSeq" id="WP_084377214.1">
    <property type="nucleotide sequence ID" value="NZ_BCTA01000021.1"/>
</dbReference>
<organism evidence="1 2">
    <name type="scientific">Mycolicibacterium novocastrense</name>
    <name type="common">Mycobacterium novocastrense</name>
    <dbReference type="NCBI Taxonomy" id="59813"/>
    <lineage>
        <taxon>Bacteria</taxon>
        <taxon>Bacillati</taxon>
        <taxon>Actinomycetota</taxon>
        <taxon>Actinomycetes</taxon>
        <taxon>Mycobacteriales</taxon>
        <taxon>Mycobacteriaceae</taxon>
        <taxon>Mycolicibacterium</taxon>
    </lineage>
</organism>
<protein>
    <submittedName>
        <fullName evidence="1">Uncharacterized protein</fullName>
    </submittedName>
</protein>
<gene>
    <name evidence="1" type="ORF">H7I77_03680</name>
</gene>